<dbReference type="PROSITE" id="PS50937">
    <property type="entry name" value="HTH_MERR_2"/>
    <property type="match status" value="1"/>
</dbReference>
<feature type="domain" description="HTH merR-type" evidence="1">
    <location>
        <begin position="1"/>
        <end position="35"/>
    </location>
</feature>
<dbReference type="Proteomes" id="UP000287756">
    <property type="component" value="Chromosome"/>
</dbReference>
<dbReference type="AlphaFoldDB" id="A0A410MFG6"/>
<reference evidence="3 4" key="1">
    <citation type="submission" date="2018-01" db="EMBL/GenBank/DDBJ databases">
        <title>The whole genome sequencing and assembly of Halobacillus litoralis ERB031 strain.</title>
        <authorList>
            <person name="Lee S.-J."/>
            <person name="Park M.-K."/>
            <person name="Kim J.-Y."/>
            <person name="Lee Y.-J."/>
            <person name="Yi H."/>
            <person name="Bahn Y.-S."/>
            <person name="Kim J.F."/>
            <person name="Lee D.-W."/>
        </authorList>
    </citation>
    <scope>NUCLEOTIDE SEQUENCE [LARGE SCALE GENOMIC DNA]</scope>
    <source>
        <strain evidence="3 4">ERB 031</strain>
    </source>
</reference>
<name>A0A410MFG6_9BACI</name>
<evidence type="ECO:0000313" key="4">
    <source>
        <dbReference type="Proteomes" id="UP000287756"/>
    </source>
</evidence>
<dbReference type="InterPro" id="IPR036281">
    <property type="entry name" value="SinR/SinI_dimer_dom_sf"/>
</dbReference>
<feature type="domain" description="Sin" evidence="2">
    <location>
        <begin position="1"/>
        <end position="37"/>
    </location>
</feature>
<sequence length="46" mass="5603">MRQDLQEYDEEWVLLIKEAKRLGLSLEEVRVFLEEGRVPDLMKNKR</sequence>
<dbReference type="KEGG" id="hli:HLI_14975"/>
<dbReference type="OrthoDB" id="2913333at2"/>
<gene>
    <name evidence="3" type="ORF">HLI_14975</name>
</gene>
<dbReference type="RefSeq" id="WP_128525682.1">
    <property type="nucleotide sequence ID" value="NZ_CANLVY010000001.1"/>
</dbReference>
<accession>A0A410MFG6</accession>
<dbReference type="SUPFAM" id="SSF47406">
    <property type="entry name" value="SinR repressor dimerisation domain-like"/>
    <property type="match status" value="1"/>
</dbReference>
<dbReference type="GO" id="GO:0003677">
    <property type="term" value="F:DNA binding"/>
    <property type="evidence" value="ECO:0007669"/>
    <property type="project" value="InterPro"/>
</dbReference>
<dbReference type="InterPro" id="IPR000551">
    <property type="entry name" value="MerR-type_HTH_dom"/>
</dbReference>
<proteinExistence type="predicted"/>
<protein>
    <recommendedName>
        <fullName evidence="5">Sin domain-containing protein</fullName>
    </recommendedName>
</protein>
<organism evidence="3 4">
    <name type="scientific">Halobacillus litoralis</name>
    <dbReference type="NCBI Taxonomy" id="45668"/>
    <lineage>
        <taxon>Bacteria</taxon>
        <taxon>Bacillati</taxon>
        <taxon>Bacillota</taxon>
        <taxon>Bacilli</taxon>
        <taxon>Bacillales</taxon>
        <taxon>Bacillaceae</taxon>
        <taxon>Halobacillus</taxon>
    </lineage>
</organism>
<dbReference type="PROSITE" id="PS51500">
    <property type="entry name" value="SIN"/>
    <property type="match status" value="1"/>
</dbReference>
<dbReference type="EMBL" id="CP026118">
    <property type="protein sequence ID" value="QAS53405.1"/>
    <property type="molecule type" value="Genomic_DNA"/>
</dbReference>
<evidence type="ECO:0000259" key="2">
    <source>
        <dbReference type="PROSITE" id="PS51500"/>
    </source>
</evidence>
<dbReference type="Pfam" id="PF08671">
    <property type="entry name" value="SinI"/>
    <property type="match status" value="1"/>
</dbReference>
<dbReference type="GO" id="GO:0006355">
    <property type="term" value="P:regulation of DNA-templated transcription"/>
    <property type="evidence" value="ECO:0007669"/>
    <property type="project" value="InterPro"/>
</dbReference>
<dbReference type="GO" id="GO:0046983">
    <property type="term" value="F:protein dimerization activity"/>
    <property type="evidence" value="ECO:0007669"/>
    <property type="project" value="InterPro"/>
</dbReference>
<evidence type="ECO:0000259" key="1">
    <source>
        <dbReference type="PROSITE" id="PS50937"/>
    </source>
</evidence>
<evidence type="ECO:0008006" key="5">
    <source>
        <dbReference type="Google" id="ProtNLM"/>
    </source>
</evidence>
<evidence type="ECO:0000313" key="3">
    <source>
        <dbReference type="EMBL" id="QAS53405.1"/>
    </source>
</evidence>
<dbReference type="InterPro" id="IPR010981">
    <property type="entry name" value="SinR/SinI_dimer_dom"/>
</dbReference>